<evidence type="ECO:0000313" key="2">
    <source>
        <dbReference type="Proteomes" id="UP000307968"/>
    </source>
</evidence>
<proteinExistence type="predicted"/>
<organism evidence="1 2">
    <name type="scientific">Serratia rubidaea</name>
    <name type="common">Serratia marinorubra</name>
    <dbReference type="NCBI Taxonomy" id="61652"/>
    <lineage>
        <taxon>Bacteria</taxon>
        <taxon>Pseudomonadati</taxon>
        <taxon>Pseudomonadota</taxon>
        <taxon>Gammaproteobacteria</taxon>
        <taxon>Enterobacterales</taxon>
        <taxon>Yersiniaceae</taxon>
        <taxon>Serratia</taxon>
    </lineage>
</organism>
<accession>A0A4U9HFK4</accession>
<evidence type="ECO:0000313" key="1">
    <source>
        <dbReference type="EMBL" id="VTP62748.1"/>
    </source>
</evidence>
<name>A0A4U9HFK4_SERRU</name>
<dbReference type="AlphaFoldDB" id="A0A4U9HFK4"/>
<dbReference type="EMBL" id="LR590463">
    <property type="protein sequence ID" value="VTP62748.1"/>
    <property type="molecule type" value="Genomic_DNA"/>
</dbReference>
<reference evidence="1 2" key="1">
    <citation type="submission" date="2019-05" db="EMBL/GenBank/DDBJ databases">
        <authorList>
            <consortium name="Pathogen Informatics"/>
        </authorList>
    </citation>
    <scope>NUCLEOTIDE SEQUENCE [LARGE SCALE GENOMIC DNA]</scope>
    <source>
        <strain evidence="1 2">NCTC12971</strain>
    </source>
</reference>
<protein>
    <submittedName>
        <fullName evidence="1">Uncharacterized protein</fullName>
    </submittedName>
</protein>
<dbReference type="Proteomes" id="UP000307968">
    <property type="component" value="Chromosome"/>
</dbReference>
<sequence length="98" mass="10411">MDAFVPADNGRCVVAVKDTGYLQQSAALPAALRPMVTLMAARALETCRQQEQAAAAWTALGEQGDEGQRLLALRKQPAPAWSPAELKLVIQPLAEAAL</sequence>
<gene>
    <name evidence="1" type="ORF">NCTC12971_02795</name>
</gene>